<dbReference type="EMBL" id="BSXT01004678">
    <property type="protein sequence ID" value="GMF58551.1"/>
    <property type="molecule type" value="Genomic_DNA"/>
</dbReference>
<evidence type="ECO:0000313" key="2">
    <source>
        <dbReference type="EMBL" id="GMF58551.1"/>
    </source>
</evidence>
<reference evidence="2" key="1">
    <citation type="submission" date="2023-04" db="EMBL/GenBank/DDBJ databases">
        <title>Phytophthora fragariaefolia NBRC 109709.</title>
        <authorList>
            <person name="Ichikawa N."/>
            <person name="Sato H."/>
            <person name="Tonouchi N."/>
        </authorList>
    </citation>
    <scope>NUCLEOTIDE SEQUENCE</scope>
    <source>
        <strain evidence="2">NBRC 109709</strain>
    </source>
</reference>
<accession>A0A9W7D6S1</accession>
<dbReference type="InterPro" id="IPR011992">
    <property type="entry name" value="EF-hand-dom_pair"/>
</dbReference>
<dbReference type="Proteomes" id="UP001165121">
    <property type="component" value="Unassembled WGS sequence"/>
</dbReference>
<feature type="transmembrane region" description="Helical" evidence="1">
    <location>
        <begin position="124"/>
        <end position="145"/>
    </location>
</feature>
<comment type="caution">
    <text evidence="2">The sequence shown here is derived from an EMBL/GenBank/DDBJ whole genome shotgun (WGS) entry which is preliminary data.</text>
</comment>
<name>A0A9W7D6S1_9STRA</name>
<gene>
    <name evidence="2" type="ORF">Pfra01_002517900</name>
</gene>
<feature type="transmembrane region" description="Helical" evidence="1">
    <location>
        <begin position="31"/>
        <end position="54"/>
    </location>
</feature>
<feature type="transmembrane region" description="Helical" evidence="1">
    <location>
        <begin position="277"/>
        <end position="305"/>
    </location>
</feature>
<organism evidence="2 3">
    <name type="scientific">Phytophthora fragariaefolia</name>
    <dbReference type="NCBI Taxonomy" id="1490495"/>
    <lineage>
        <taxon>Eukaryota</taxon>
        <taxon>Sar</taxon>
        <taxon>Stramenopiles</taxon>
        <taxon>Oomycota</taxon>
        <taxon>Peronosporomycetes</taxon>
        <taxon>Peronosporales</taxon>
        <taxon>Peronosporaceae</taxon>
        <taxon>Phytophthora</taxon>
    </lineage>
</organism>
<dbReference type="AlphaFoldDB" id="A0A9W7D6S1"/>
<dbReference type="OrthoDB" id="68481at2759"/>
<protein>
    <submittedName>
        <fullName evidence="2">Unnamed protein product</fullName>
    </submittedName>
</protein>
<keyword evidence="1" id="KW-1133">Transmembrane helix</keyword>
<feature type="transmembrane region" description="Helical" evidence="1">
    <location>
        <begin position="165"/>
        <end position="187"/>
    </location>
</feature>
<sequence length="580" mass="65260">MILGLIGLGLKLAKEVPSVDGASATMTAFQVADLTIFILALALILQTVCIFLRLRQHHVRADRAELLSTSSLADAVAASAGSPTRDVQELVRLRVLRHLFLVRFDLPQLFPFAKYLRQAQNNQITYMTDVGAPMWALLLAVAWGLEGIMDAMHQSDPSLPRRRSLVIVLVGFAWSLLVLHIAVLLYFRSSVQQLLNAGGMTAEQSTLESHLRFIAREEAQAWTQQAAGRALLAMQKVQEMYDASRQRKYGGIRNALRGKWSFETDSRMKIRWFSRRVWHFVVMLLLMLNSFYFALVVQCVAYQIGIVYTDSGLLEVLAIPLPLVLNTLLLQPPIFRNLVLVSSIFRVDGTTLNEVVNHFREIVELRSEFATTLWESMQERMLTTDDLQVKLEGYDPERSGAIDIEKMRLVLRSCGFHLSSFRFNSVAKLLFELNDMRIEYVQLLRMVSLAQSEAFSSSMGAPHQTVPFYHHPLLQQSVLGEEGISVSCEKNYLPPRPRLGPSVSQDLSMASTSISNEEMVTCIPVSAHSDLIVPQRPQLNRNDSEFKGMSSRTLCELFHIESSIDPGLLMPTVKSDIAHV</sequence>
<keyword evidence="3" id="KW-1185">Reference proteome</keyword>
<evidence type="ECO:0000313" key="3">
    <source>
        <dbReference type="Proteomes" id="UP001165121"/>
    </source>
</evidence>
<evidence type="ECO:0000256" key="1">
    <source>
        <dbReference type="SAM" id="Phobius"/>
    </source>
</evidence>
<keyword evidence="1" id="KW-0812">Transmembrane</keyword>
<proteinExistence type="predicted"/>
<keyword evidence="1" id="KW-0472">Membrane</keyword>
<dbReference type="SUPFAM" id="SSF47473">
    <property type="entry name" value="EF-hand"/>
    <property type="match status" value="1"/>
</dbReference>